<evidence type="ECO:0000256" key="1">
    <source>
        <dbReference type="SAM" id="MobiDB-lite"/>
    </source>
</evidence>
<sequence>MFAGHDEADLLALEVSTEFLPLDQAQQQTLDLHYQSPVDEAELGAWDYSSCDSETDDEDAVTCLPPDLHKWSEATAEAHCEEKENPVWLDKAEGALLKMRSKFRQLAELSRHHNRPQVLVEEASQAWPLLTDDLGQPIDNSSPPKAFSRLQPRRDPLTPRHNENLPRTPHQVQPRIDRAVQDHPNCILQIDDVTAQSLQHAPPCTDLSCMPVASSNRPRDGSSHTSWPRLTRETALANASSLIGPEKSGMAAGIEPRPYATEASLQAHKSQWQKVEARVAELSAEKSALTSEAAKRGATTGRTLAEKRRSSYVDGRLDVVAKELGALRQQLKRQGLR</sequence>
<dbReference type="EMBL" id="JALJOQ010000002">
    <property type="protein sequence ID" value="KAK9813914.1"/>
    <property type="molecule type" value="Genomic_DNA"/>
</dbReference>
<proteinExistence type="predicted"/>
<feature type="compositionally biased region" description="Basic and acidic residues" evidence="1">
    <location>
        <begin position="152"/>
        <end position="164"/>
    </location>
</feature>
<dbReference type="AlphaFoldDB" id="A0AAW1Q1D0"/>
<name>A0AAW1Q1D0_9CHLO</name>
<evidence type="ECO:0000313" key="3">
    <source>
        <dbReference type="Proteomes" id="UP001465755"/>
    </source>
</evidence>
<protein>
    <submittedName>
        <fullName evidence="2">Uncharacterized protein</fullName>
    </submittedName>
</protein>
<evidence type="ECO:0000313" key="2">
    <source>
        <dbReference type="EMBL" id="KAK9813914.1"/>
    </source>
</evidence>
<dbReference type="Proteomes" id="UP001465755">
    <property type="component" value="Unassembled WGS sequence"/>
</dbReference>
<feature type="region of interest" description="Disordered" evidence="1">
    <location>
        <begin position="133"/>
        <end position="171"/>
    </location>
</feature>
<gene>
    <name evidence="2" type="ORF">WJX73_004530</name>
</gene>
<comment type="caution">
    <text evidence="2">The sequence shown here is derived from an EMBL/GenBank/DDBJ whole genome shotgun (WGS) entry which is preliminary data.</text>
</comment>
<accession>A0AAW1Q1D0</accession>
<reference evidence="2 3" key="1">
    <citation type="journal article" date="2024" name="Nat. Commun.">
        <title>Phylogenomics reveals the evolutionary origins of lichenization in chlorophyte algae.</title>
        <authorList>
            <person name="Puginier C."/>
            <person name="Libourel C."/>
            <person name="Otte J."/>
            <person name="Skaloud P."/>
            <person name="Haon M."/>
            <person name="Grisel S."/>
            <person name="Petersen M."/>
            <person name="Berrin J.G."/>
            <person name="Delaux P.M."/>
            <person name="Dal Grande F."/>
            <person name="Keller J."/>
        </authorList>
    </citation>
    <scope>NUCLEOTIDE SEQUENCE [LARGE SCALE GENOMIC DNA]</scope>
    <source>
        <strain evidence="2 3">SAG 2036</strain>
    </source>
</reference>
<keyword evidence="3" id="KW-1185">Reference proteome</keyword>
<organism evidence="2 3">
    <name type="scientific">Symbiochloris irregularis</name>
    <dbReference type="NCBI Taxonomy" id="706552"/>
    <lineage>
        <taxon>Eukaryota</taxon>
        <taxon>Viridiplantae</taxon>
        <taxon>Chlorophyta</taxon>
        <taxon>core chlorophytes</taxon>
        <taxon>Trebouxiophyceae</taxon>
        <taxon>Trebouxiales</taxon>
        <taxon>Trebouxiaceae</taxon>
        <taxon>Symbiochloris</taxon>
    </lineage>
</organism>